<organism evidence="1 2">
    <name type="scientific">Thauera humireducens</name>
    <dbReference type="NCBI Taxonomy" id="1134435"/>
    <lineage>
        <taxon>Bacteria</taxon>
        <taxon>Pseudomonadati</taxon>
        <taxon>Pseudomonadota</taxon>
        <taxon>Betaproteobacteria</taxon>
        <taxon>Rhodocyclales</taxon>
        <taxon>Zoogloeaceae</taxon>
        <taxon>Thauera</taxon>
    </lineage>
</organism>
<evidence type="ECO:0000313" key="1">
    <source>
        <dbReference type="EMBL" id="AMO38634.1"/>
    </source>
</evidence>
<proteinExistence type="predicted"/>
<dbReference type="AlphaFoldDB" id="A0A127KAD6"/>
<dbReference type="Proteomes" id="UP000036902">
    <property type="component" value="Chromosome"/>
</dbReference>
<gene>
    <name evidence="1" type="ORF">AC731_017780</name>
</gene>
<protein>
    <recommendedName>
        <fullName evidence="3">4Fe-4S ferredoxin-type domain-containing protein</fullName>
    </recommendedName>
</protein>
<dbReference type="EMBL" id="CP014646">
    <property type="protein sequence ID" value="AMO38634.1"/>
    <property type="molecule type" value="Genomic_DNA"/>
</dbReference>
<name>A0A127KAD6_9RHOO</name>
<sequence>MTASARYQVIHLHTAAPPKPATGAPCNGCGVCCAAEPCPLGVLLSRRLRGACSALTWNAEQARYVCGALAHPEHHLRWLPAAWARRLVRRWIAAGDGCDADYSEH</sequence>
<dbReference type="KEGG" id="thu:AC731_017780"/>
<accession>A0A127KAD6</accession>
<keyword evidence="2" id="KW-1185">Reference proteome</keyword>
<evidence type="ECO:0000313" key="2">
    <source>
        <dbReference type="Proteomes" id="UP000036902"/>
    </source>
</evidence>
<reference evidence="2" key="1">
    <citation type="submission" date="2016-03" db="EMBL/GenBank/DDBJ databases">
        <authorList>
            <person name="Ma C."/>
            <person name="Zhou S."/>
            <person name="Yang G."/>
        </authorList>
    </citation>
    <scope>NUCLEOTIDE SEQUENCE [LARGE SCALE GENOMIC DNA]</scope>
    <source>
        <strain evidence="2">SgZ-1</strain>
    </source>
</reference>
<dbReference type="RefSeq" id="WP_048708182.1">
    <property type="nucleotide sequence ID" value="NZ_CP014646.1"/>
</dbReference>
<evidence type="ECO:0008006" key="3">
    <source>
        <dbReference type="Google" id="ProtNLM"/>
    </source>
</evidence>